<dbReference type="CDD" id="cd07581">
    <property type="entry name" value="nitrilase_3"/>
    <property type="match status" value="1"/>
</dbReference>
<dbReference type="PROSITE" id="PS50263">
    <property type="entry name" value="CN_HYDROLASE"/>
    <property type="match status" value="1"/>
</dbReference>
<dbReference type="EMBL" id="CP119321">
    <property type="protein sequence ID" value="WEK14663.1"/>
    <property type="molecule type" value="Genomic_DNA"/>
</dbReference>
<proteinExistence type="inferred from homology"/>
<evidence type="ECO:0000256" key="1">
    <source>
        <dbReference type="ARBA" id="ARBA00010613"/>
    </source>
</evidence>
<dbReference type="PROSITE" id="PS01227">
    <property type="entry name" value="UPF0012"/>
    <property type="match status" value="1"/>
</dbReference>
<dbReference type="InterPro" id="IPR036526">
    <property type="entry name" value="C-N_Hydrolase_sf"/>
</dbReference>
<dbReference type="SUPFAM" id="SSF56317">
    <property type="entry name" value="Carbon-nitrogen hydrolase"/>
    <property type="match status" value="1"/>
</dbReference>
<dbReference type="Pfam" id="PF00795">
    <property type="entry name" value="CN_hydrolase"/>
    <property type="match status" value="1"/>
</dbReference>
<evidence type="ECO:0000313" key="3">
    <source>
        <dbReference type="EMBL" id="WEK14663.1"/>
    </source>
</evidence>
<organism evidence="3 4">
    <name type="scientific">Candidatus Microbacterium phytovorans</name>
    <dbReference type="NCBI Taxonomy" id="3121374"/>
    <lineage>
        <taxon>Bacteria</taxon>
        <taxon>Bacillati</taxon>
        <taxon>Actinomycetota</taxon>
        <taxon>Actinomycetes</taxon>
        <taxon>Micrococcales</taxon>
        <taxon>Microbacteriaceae</taxon>
        <taxon>Microbacterium</taxon>
    </lineage>
</organism>
<keyword evidence="3" id="KW-0378">Hydrolase</keyword>
<dbReference type="Proteomes" id="UP001213972">
    <property type="component" value="Chromosome"/>
</dbReference>
<evidence type="ECO:0000259" key="2">
    <source>
        <dbReference type="PROSITE" id="PS50263"/>
    </source>
</evidence>
<feature type="domain" description="CN hydrolase" evidence="2">
    <location>
        <begin position="6"/>
        <end position="244"/>
    </location>
</feature>
<dbReference type="InterPro" id="IPR003010">
    <property type="entry name" value="C-N_Hydrolase"/>
</dbReference>
<name>A0AAJ5W3S3_9MICO</name>
<reference evidence="3" key="1">
    <citation type="submission" date="2023-03" db="EMBL/GenBank/DDBJ databases">
        <title>Andean soil-derived lignocellulolytic bacterial consortium as a source of novel taxa and putative plastic-active enzymes.</title>
        <authorList>
            <person name="Diaz-Garcia L."/>
            <person name="Chuvochina M."/>
            <person name="Feuerriegel G."/>
            <person name="Bunk B."/>
            <person name="Sproer C."/>
            <person name="Streit W.R."/>
            <person name="Rodriguez L.M."/>
            <person name="Overmann J."/>
            <person name="Jimenez D.J."/>
        </authorList>
    </citation>
    <scope>NUCLEOTIDE SEQUENCE</scope>
    <source>
        <strain evidence="3">MAG 4610</strain>
    </source>
</reference>
<dbReference type="PANTHER" id="PTHR23088:SF27">
    <property type="entry name" value="DEAMINATED GLUTATHIONE AMIDASE"/>
    <property type="match status" value="1"/>
</dbReference>
<dbReference type="GO" id="GO:0016787">
    <property type="term" value="F:hydrolase activity"/>
    <property type="evidence" value="ECO:0007669"/>
    <property type="project" value="UniProtKB-KW"/>
</dbReference>
<comment type="similarity">
    <text evidence="1">Belongs to the carbon-nitrogen hydrolase superfamily. NIT1/NIT2 family.</text>
</comment>
<dbReference type="PANTHER" id="PTHR23088">
    <property type="entry name" value="NITRILASE-RELATED"/>
    <property type="match status" value="1"/>
</dbReference>
<dbReference type="InterPro" id="IPR001110">
    <property type="entry name" value="UPF0012_CS"/>
</dbReference>
<dbReference type="Gene3D" id="3.60.110.10">
    <property type="entry name" value="Carbon-nitrogen hydrolase"/>
    <property type="match status" value="1"/>
</dbReference>
<protein>
    <submittedName>
        <fullName evidence="3">Carbon-nitrogen hydrolase family protein</fullName>
    </submittedName>
</protein>
<accession>A0AAJ5W3S3</accession>
<evidence type="ECO:0000313" key="4">
    <source>
        <dbReference type="Proteomes" id="UP001213972"/>
    </source>
</evidence>
<sequence length="278" mass="30059">MSRDAVAVAVAQFAPTADEDANLAAIGELTERAAARGARVVLFPEYASYFLDPFDDSLVEHAQEIDGPFAGALRELAQRHGVTVVAGLLERGGGRRVRNAVIAVDGSGVRAVYRKLHLYDAFGQRESDWVEPGEIGEPQTFEVDGIRFALMTCYDLRFPEVARLLADTGAHVVLVAAEWVRGPLKEHHWRTLLHARAIENTLFVAAADHPPPLGVGASMIVDPQGVEIAAVGTARDVAVAHLDPEAVDRVRRVNPALRLRRFAVTPRTGTPAPDATRS</sequence>
<gene>
    <name evidence="3" type="ORF">P0Y48_05525</name>
</gene>
<dbReference type="AlphaFoldDB" id="A0AAJ5W3S3"/>